<feature type="chain" id="PRO_5029938582" description="Zinc metalloproteinase" evidence="9 11">
    <location>
        <begin position="26"/>
        <end position="490"/>
    </location>
</feature>
<dbReference type="OrthoDB" id="5862166at2759"/>
<dbReference type="PANTHER" id="PTHR10127">
    <property type="entry name" value="DISCOIDIN, CUB, EGF, LAMININ , AND ZINC METALLOPROTEASE DOMAIN CONTAINING"/>
    <property type="match status" value="1"/>
</dbReference>
<feature type="compositionally biased region" description="Acidic residues" evidence="12">
    <location>
        <begin position="82"/>
        <end position="92"/>
    </location>
</feature>
<accession>A0A7I4YGY8</accession>
<feature type="domain" description="Peptidase M12A" evidence="13">
    <location>
        <begin position="146"/>
        <end position="333"/>
    </location>
</feature>
<dbReference type="PROSITE" id="PS51864">
    <property type="entry name" value="ASTACIN"/>
    <property type="match status" value="1"/>
</dbReference>
<dbReference type="GO" id="GO:0004222">
    <property type="term" value="F:metalloendopeptidase activity"/>
    <property type="evidence" value="ECO:0007669"/>
    <property type="project" value="UniProtKB-UniRule"/>
</dbReference>
<dbReference type="InterPro" id="IPR034035">
    <property type="entry name" value="Astacin-like_dom"/>
</dbReference>
<feature type="binding site" evidence="10">
    <location>
        <position position="242"/>
    </location>
    <ligand>
        <name>Zn(2+)</name>
        <dbReference type="ChEBI" id="CHEBI:29105"/>
        <note>catalytic</note>
    </ligand>
</feature>
<feature type="signal peptide" evidence="9 11">
    <location>
        <begin position="1"/>
        <end position="25"/>
    </location>
</feature>
<name>A0A7I4YGY8_HAECO</name>
<dbReference type="Gene3D" id="3.40.390.10">
    <property type="entry name" value="Collagenase (Catalytic Domain)"/>
    <property type="match status" value="1"/>
</dbReference>
<proteinExistence type="predicted"/>
<keyword evidence="5 10" id="KW-0862">Zinc</keyword>
<dbReference type="InterPro" id="IPR001506">
    <property type="entry name" value="Peptidase_M12A"/>
</dbReference>
<dbReference type="PIRSF" id="PIRSF036365">
    <property type="entry name" value="Astacin_nematoda"/>
    <property type="match status" value="1"/>
</dbReference>
<dbReference type="GO" id="GO:0005576">
    <property type="term" value="C:extracellular region"/>
    <property type="evidence" value="ECO:0007669"/>
    <property type="project" value="UniProtKB-SubCell"/>
</dbReference>
<feature type="region of interest" description="Disordered" evidence="12">
    <location>
        <begin position="70"/>
        <end position="103"/>
    </location>
</feature>
<dbReference type="GO" id="GO:0006508">
    <property type="term" value="P:proteolysis"/>
    <property type="evidence" value="ECO:0007669"/>
    <property type="project" value="UniProtKB-KW"/>
</dbReference>
<dbReference type="PRINTS" id="PR00480">
    <property type="entry name" value="ASTACIN"/>
</dbReference>
<feature type="active site" evidence="10">
    <location>
        <position position="233"/>
    </location>
</feature>
<evidence type="ECO:0000256" key="5">
    <source>
        <dbReference type="ARBA" id="ARBA00022833"/>
    </source>
</evidence>
<comment type="subcellular location">
    <subcellularLocation>
        <location evidence="1 9">Secreted</location>
    </subcellularLocation>
</comment>
<evidence type="ECO:0000259" key="13">
    <source>
        <dbReference type="PROSITE" id="PS51864"/>
    </source>
</evidence>
<dbReference type="InterPro" id="IPR017050">
    <property type="entry name" value="Metallopeptidase_nem"/>
</dbReference>
<keyword evidence="8" id="KW-0325">Glycoprotein</keyword>
<dbReference type="InterPro" id="IPR006026">
    <property type="entry name" value="Peptidase_Metallo"/>
</dbReference>
<evidence type="ECO:0000256" key="2">
    <source>
        <dbReference type="ARBA" id="ARBA00022525"/>
    </source>
</evidence>
<organism evidence="14 15">
    <name type="scientific">Haemonchus contortus</name>
    <name type="common">Barber pole worm</name>
    <dbReference type="NCBI Taxonomy" id="6289"/>
    <lineage>
        <taxon>Eukaryota</taxon>
        <taxon>Metazoa</taxon>
        <taxon>Ecdysozoa</taxon>
        <taxon>Nematoda</taxon>
        <taxon>Chromadorea</taxon>
        <taxon>Rhabditida</taxon>
        <taxon>Rhabditina</taxon>
        <taxon>Rhabditomorpha</taxon>
        <taxon>Strongyloidea</taxon>
        <taxon>Trichostrongylidae</taxon>
        <taxon>Haemonchus</taxon>
    </lineage>
</organism>
<evidence type="ECO:0000256" key="8">
    <source>
        <dbReference type="ARBA" id="ARBA00023180"/>
    </source>
</evidence>
<evidence type="ECO:0000313" key="15">
    <source>
        <dbReference type="WBParaSite" id="HCON_00100750-00001"/>
    </source>
</evidence>
<evidence type="ECO:0000256" key="12">
    <source>
        <dbReference type="SAM" id="MobiDB-lite"/>
    </source>
</evidence>
<keyword evidence="10 11" id="KW-0378">Hydrolase</keyword>
<feature type="binding site" evidence="10">
    <location>
        <position position="232"/>
    </location>
    <ligand>
        <name>Zn(2+)</name>
        <dbReference type="ChEBI" id="CHEBI:29105"/>
        <note>catalytic</note>
    </ligand>
</feature>
<dbReference type="InterPro" id="IPR000742">
    <property type="entry name" value="EGF"/>
</dbReference>
<keyword evidence="2 9" id="KW-0964">Secreted</keyword>
<evidence type="ECO:0000256" key="4">
    <source>
        <dbReference type="ARBA" id="ARBA00022729"/>
    </source>
</evidence>
<protein>
    <recommendedName>
        <fullName evidence="9">Zinc metalloproteinase</fullName>
    </recommendedName>
</protein>
<keyword evidence="4 9" id="KW-0732">Signal</keyword>
<feature type="binding site" evidence="10">
    <location>
        <position position="236"/>
    </location>
    <ligand>
        <name>Zn(2+)</name>
        <dbReference type="ChEBI" id="CHEBI:29105"/>
        <note>catalytic</note>
    </ligand>
</feature>
<evidence type="ECO:0000256" key="3">
    <source>
        <dbReference type="ARBA" id="ARBA00022723"/>
    </source>
</evidence>
<dbReference type="OMA" id="HARCATN"/>
<dbReference type="Pfam" id="PF01400">
    <property type="entry name" value="Astacin"/>
    <property type="match status" value="1"/>
</dbReference>
<dbReference type="PROSITE" id="PS01186">
    <property type="entry name" value="EGF_2"/>
    <property type="match status" value="1"/>
</dbReference>
<dbReference type="GO" id="GO:0018996">
    <property type="term" value="P:molting cycle, collagen and cuticulin-based cuticle"/>
    <property type="evidence" value="ECO:0007669"/>
    <property type="project" value="InterPro"/>
</dbReference>
<evidence type="ECO:0000313" key="14">
    <source>
        <dbReference type="Proteomes" id="UP000025227"/>
    </source>
</evidence>
<dbReference type="CDD" id="cd04280">
    <property type="entry name" value="ZnMc_astacin_like"/>
    <property type="match status" value="1"/>
</dbReference>
<keyword evidence="14" id="KW-1185">Reference proteome</keyword>
<keyword evidence="6 10" id="KW-0482">Metalloprotease</keyword>
<dbReference type="Proteomes" id="UP000025227">
    <property type="component" value="Unplaced"/>
</dbReference>
<dbReference type="AlphaFoldDB" id="A0A7I4YGY8"/>
<evidence type="ECO:0000256" key="1">
    <source>
        <dbReference type="ARBA" id="ARBA00004613"/>
    </source>
</evidence>
<evidence type="ECO:0000256" key="7">
    <source>
        <dbReference type="ARBA" id="ARBA00023157"/>
    </source>
</evidence>
<keyword evidence="3 10" id="KW-0479">Metal-binding</keyword>
<sequence>MLKVHVLKILLSAITFMAGLDNVQGLSAEANESLSEALPGVDLEKRRERLKNLGRLYSKKYNVTTVRQTLTPEGGYGNATEETSELETEEISTDASSSPEPSLEVINEKEGIAEYLFDGDINLTEKQLDMIEATLNGNNNGSRRKRQMDVVSPRWANNRLYYEFGARYRQIVKQALDYISARTCLTFTQSSTAANRVKVVSGNGCWSSVGMVGGVQQLSLGKGCDQIGTAAHEFIHALGSWHMHSRTDRDDYIIVDLTNVPESRWGDFAKINGDYTNNYTPYEYGSVMHYAANLFTTKGYSLKPRLGRYLQTEGTRVISYFDIKMLNDHYGCHARCATNGCFNAGEPRPKNCAVCNCPEGYGGAKCNERPAGCGEILVATAAWKTKTFTFGNAAVKTQRDNYMRCNHWIRGPSNRQIQVRVTSMKNVQCGVGCRVNSIELKTLPNKRMTNPRICCPVMLNQVVTSYLNPTPVISYNRYLTSTFSFQYRYV</sequence>
<evidence type="ECO:0000256" key="11">
    <source>
        <dbReference type="RuleBase" id="RU361183"/>
    </source>
</evidence>
<evidence type="ECO:0000256" key="6">
    <source>
        <dbReference type="ARBA" id="ARBA00023049"/>
    </source>
</evidence>
<evidence type="ECO:0000256" key="9">
    <source>
        <dbReference type="PIRNR" id="PIRNR036365"/>
    </source>
</evidence>
<comment type="cofactor">
    <cofactor evidence="10 11">
        <name>Zn(2+)</name>
        <dbReference type="ChEBI" id="CHEBI:29105"/>
    </cofactor>
    <text evidence="10 11">Binds 1 zinc ion per subunit.</text>
</comment>
<dbReference type="SUPFAM" id="SSF55486">
    <property type="entry name" value="Metalloproteases ('zincins'), catalytic domain"/>
    <property type="match status" value="1"/>
</dbReference>
<keyword evidence="10 11" id="KW-0645">Protease</keyword>
<dbReference type="GO" id="GO:0008270">
    <property type="term" value="F:zinc ion binding"/>
    <property type="evidence" value="ECO:0007669"/>
    <property type="project" value="UniProtKB-UniRule"/>
</dbReference>
<dbReference type="WBParaSite" id="HCON_00100750-00001">
    <property type="protein sequence ID" value="HCON_00100750-00001"/>
    <property type="gene ID" value="HCON_00100750"/>
</dbReference>
<evidence type="ECO:0000256" key="10">
    <source>
        <dbReference type="PROSITE-ProRule" id="PRU01211"/>
    </source>
</evidence>
<dbReference type="PANTHER" id="PTHR10127:SF831">
    <property type="entry name" value="ZINC METALLOPROTEINASE NAS-37"/>
    <property type="match status" value="1"/>
</dbReference>
<dbReference type="SMART" id="SM00235">
    <property type="entry name" value="ZnMc"/>
    <property type="match status" value="1"/>
</dbReference>
<reference evidence="15" key="1">
    <citation type="submission" date="2020-12" db="UniProtKB">
        <authorList>
            <consortium name="WormBaseParasite"/>
        </authorList>
    </citation>
    <scope>IDENTIFICATION</scope>
    <source>
        <strain evidence="15">MHco3</strain>
    </source>
</reference>
<dbReference type="InterPro" id="IPR024079">
    <property type="entry name" value="MetalloPept_cat_dom_sf"/>
</dbReference>
<keyword evidence="7" id="KW-1015">Disulfide bond</keyword>
<comment type="caution">
    <text evidence="10">Lacks conserved residue(s) required for the propagation of feature annotation.</text>
</comment>